<dbReference type="Pfam" id="PF13426">
    <property type="entry name" value="PAS_9"/>
    <property type="match status" value="1"/>
</dbReference>
<feature type="region of interest" description="Disordered" evidence="4">
    <location>
        <begin position="390"/>
        <end position="416"/>
    </location>
</feature>
<dbReference type="EMBL" id="JH921430">
    <property type="protein sequence ID" value="EKD19672.1"/>
    <property type="molecule type" value="Genomic_DNA"/>
</dbReference>
<dbReference type="SUPFAM" id="SSF48097">
    <property type="entry name" value="Regulator of G-protein signaling, RGS"/>
    <property type="match status" value="1"/>
</dbReference>
<dbReference type="PROSITE" id="PS50132">
    <property type="entry name" value="RGS"/>
    <property type="match status" value="1"/>
</dbReference>
<organism evidence="6 7">
    <name type="scientific">Marssonina brunnea f. sp. multigermtubi (strain MB_m1)</name>
    <name type="common">Marssonina leaf spot fungus</name>
    <dbReference type="NCBI Taxonomy" id="1072389"/>
    <lineage>
        <taxon>Eukaryota</taxon>
        <taxon>Fungi</taxon>
        <taxon>Dikarya</taxon>
        <taxon>Ascomycota</taxon>
        <taxon>Pezizomycotina</taxon>
        <taxon>Leotiomycetes</taxon>
        <taxon>Helotiales</taxon>
        <taxon>Drepanopezizaceae</taxon>
        <taxon>Drepanopeziza</taxon>
    </lineage>
</organism>
<evidence type="ECO:0000259" key="5">
    <source>
        <dbReference type="PROSITE" id="PS50132"/>
    </source>
</evidence>
<sequence length="606" mass="67060">MPYPLAPSTPESIDQVAAQKDRLDPVSPLFINSLSTHPRDIPSETSLRRAASLSPLPSASPEVIPHEASFHQNFAPEVRPGSSRGGHTLQSRNGRESESGGSMGELMPSSVVPSNMADFFSSDVFNIVLRNPTTAHRFLKYCQSRAAGESMEFLQKVDRYYRLLDEITQTLGQIHTTYTSPDAPRPINISHHHIKELSGEIRQATQSTIPALESVFTGAQKHVEKLLASDVYPRFVKHQVTAQAIQALATQRDRFAGLGDCFCLTDPKTADNPIRFASDGFVAVTGYSRRDIVPRNCRFLQGDRTDRVAVRRLRASIDACEETVELLLNYRKNGDPFWNLLYVAPLLDESGEVCFFLGGQINCSTTIHSCNDVLKVLSTNDEDLDAADAAANTSRDRAPSVSSKTRGTGHHAPKPKSSFFKSWRKYTAARLPVASSLRVRDEAGIEGELTDRLGKLSFKTQVEAFYTAYSKYLVMAWNAATSSLNVQYYSPGVIDMLCLNLPNGSIAHIHQRDIFKVLGDFSSSASSSAHKNLKQTVRTALKDGRAVSVEMNLLTGFAETRSKGWFGSSGEMGLKRVEERYVTHWTPLKDEDAKVKWVVLLIAPKF</sequence>
<keyword evidence="7" id="KW-1185">Reference proteome</keyword>
<feature type="compositionally biased region" description="Low complexity" evidence="4">
    <location>
        <begin position="48"/>
        <end position="61"/>
    </location>
</feature>
<dbReference type="OrthoDB" id="447251at2759"/>
<dbReference type="KEGG" id="mbe:MBM_01624"/>
<dbReference type="InterPro" id="IPR000014">
    <property type="entry name" value="PAS"/>
</dbReference>
<feature type="region of interest" description="Disordered" evidence="4">
    <location>
        <begin position="1"/>
        <end position="62"/>
    </location>
</feature>
<dbReference type="InterPro" id="IPR036305">
    <property type="entry name" value="RGS_sf"/>
</dbReference>
<dbReference type="GO" id="GO:0005634">
    <property type="term" value="C:nucleus"/>
    <property type="evidence" value="ECO:0007669"/>
    <property type="project" value="TreeGrafter"/>
</dbReference>
<dbReference type="Proteomes" id="UP000006753">
    <property type="component" value="Unassembled WGS sequence"/>
</dbReference>
<evidence type="ECO:0000256" key="4">
    <source>
        <dbReference type="SAM" id="MobiDB-lite"/>
    </source>
</evidence>
<dbReference type="InParanoid" id="K1X3V6"/>
<dbReference type="InterPro" id="IPR044926">
    <property type="entry name" value="RGS_subdomain_2"/>
</dbReference>
<evidence type="ECO:0000256" key="1">
    <source>
        <dbReference type="ARBA" id="ARBA00022630"/>
    </source>
</evidence>
<keyword evidence="2" id="KW-0288">FMN</keyword>
<dbReference type="GeneID" id="18757559"/>
<dbReference type="HOGENOM" id="CLU_016398_1_0_1"/>
<dbReference type="Pfam" id="PF00615">
    <property type="entry name" value="RGS"/>
    <property type="match status" value="1"/>
</dbReference>
<feature type="domain" description="RGS" evidence="5">
    <location>
        <begin position="124"/>
        <end position="245"/>
    </location>
</feature>
<dbReference type="Gene3D" id="3.30.450.20">
    <property type="entry name" value="PAS domain"/>
    <property type="match status" value="1"/>
</dbReference>
<dbReference type="CDD" id="cd00130">
    <property type="entry name" value="PAS"/>
    <property type="match status" value="1"/>
</dbReference>
<name>K1X3V6_MARBU</name>
<dbReference type="OMA" id="ARYMILE"/>
<dbReference type="SUPFAM" id="SSF55785">
    <property type="entry name" value="PYP-like sensor domain (PAS domain)"/>
    <property type="match status" value="1"/>
</dbReference>
<evidence type="ECO:0000256" key="3">
    <source>
        <dbReference type="ARBA" id="ARBA00022991"/>
    </source>
</evidence>
<dbReference type="Gene3D" id="1.10.167.10">
    <property type="entry name" value="Regulator of G-protein Signalling 4, domain 2"/>
    <property type="match status" value="1"/>
</dbReference>
<dbReference type="PRINTS" id="PR01301">
    <property type="entry name" value="RGSPROTEIN"/>
</dbReference>
<dbReference type="PANTHER" id="PTHR47429">
    <property type="entry name" value="PROTEIN TWIN LOV 1"/>
    <property type="match status" value="1"/>
</dbReference>
<keyword evidence="3" id="KW-0157">Chromophore</keyword>
<reference evidence="6 7" key="1">
    <citation type="journal article" date="2012" name="BMC Genomics">
        <title>Sequencing the genome of Marssonina brunnea reveals fungus-poplar co-evolution.</title>
        <authorList>
            <person name="Zhu S."/>
            <person name="Cao Y.-Z."/>
            <person name="Jiang C."/>
            <person name="Tan B.-Y."/>
            <person name="Wang Z."/>
            <person name="Feng S."/>
            <person name="Zhang L."/>
            <person name="Su X.-H."/>
            <person name="Brejova B."/>
            <person name="Vinar T."/>
            <person name="Xu M."/>
            <person name="Wang M.-X."/>
            <person name="Zhang S.-G."/>
            <person name="Huang M.-R."/>
            <person name="Wu R."/>
            <person name="Zhou Y."/>
        </authorList>
    </citation>
    <scope>NUCLEOTIDE SEQUENCE [LARGE SCALE GENOMIC DNA]</scope>
    <source>
        <strain evidence="6 7">MB_m1</strain>
    </source>
</reference>
<evidence type="ECO:0000256" key="2">
    <source>
        <dbReference type="ARBA" id="ARBA00022643"/>
    </source>
</evidence>
<accession>K1X3V6</accession>
<dbReference type="RefSeq" id="XP_007289513.1">
    <property type="nucleotide sequence ID" value="XM_007289451.1"/>
</dbReference>
<dbReference type="InterPro" id="IPR016137">
    <property type="entry name" value="RGS"/>
</dbReference>
<keyword evidence="1" id="KW-0285">Flavoprotein</keyword>
<evidence type="ECO:0000313" key="7">
    <source>
        <dbReference type="Proteomes" id="UP000006753"/>
    </source>
</evidence>
<dbReference type="SMART" id="SM00315">
    <property type="entry name" value="RGS"/>
    <property type="match status" value="1"/>
</dbReference>
<feature type="region of interest" description="Disordered" evidence="4">
    <location>
        <begin position="75"/>
        <end position="104"/>
    </location>
</feature>
<dbReference type="PANTHER" id="PTHR47429:SF2">
    <property type="entry name" value="PROTEIN TWIN LOV 1"/>
    <property type="match status" value="1"/>
</dbReference>
<gene>
    <name evidence="6" type="ORF">MBM_01624</name>
</gene>
<dbReference type="InterPro" id="IPR035965">
    <property type="entry name" value="PAS-like_dom_sf"/>
</dbReference>
<evidence type="ECO:0000313" key="6">
    <source>
        <dbReference type="EMBL" id="EKD19672.1"/>
    </source>
</evidence>
<dbReference type="eggNOG" id="KOG0498">
    <property type="taxonomic scope" value="Eukaryota"/>
</dbReference>
<protein>
    <submittedName>
        <fullName evidence="6">Nonphototropic hypocotyl 1</fullName>
    </submittedName>
</protein>
<proteinExistence type="predicted"/>
<dbReference type="AlphaFoldDB" id="K1X3V6"/>